<evidence type="ECO:0000313" key="1">
    <source>
        <dbReference type="EMBL" id="GLC55970.1"/>
    </source>
</evidence>
<accession>A0A9W6BQE7</accession>
<comment type="caution">
    <text evidence="1">The sequence shown here is derived from an EMBL/GenBank/DDBJ whole genome shotgun (WGS) entry which is preliminary data.</text>
</comment>
<name>A0A9W6BQE7_9CHLO</name>
<dbReference type="AlphaFoldDB" id="A0A9W6BQE7"/>
<reference evidence="1 2" key="1">
    <citation type="journal article" date="2023" name="Commun. Biol.">
        <title>Reorganization of the ancestral sex-determining regions during the evolution of trioecy in Pleodorina starrii.</title>
        <authorList>
            <person name="Takahashi K."/>
            <person name="Suzuki S."/>
            <person name="Kawai-Toyooka H."/>
            <person name="Yamamoto K."/>
            <person name="Hamaji T."/>
            <person name="Ootsuki R."/>
            <person name="Yamaguchi H."/>
            <person name="Kawachi M."/>
            <person name="Higashiyama T."/>
            <person name="Nozaki H."/>
        </authorList>
    </citation>
    <scope>NUCLEOTIDE SEQUENCE [LARGE SCALE GENOMIC DNA]</scope>
    <source>
        <strain evidence="1 2">NIES-4479</strain>
    </source>
</reference>
<gene>
    <name evidence="1" type="primary">PLEST002913</name>
    <name evidence="1" type="ORF">PLESTB_001050300</name>
</gene>
<keyword evidence="2" id="KW-1185">Reference proteome</keyword>
<dbReference type="EMBL" id="BRXU01000014">
    <property type="protein sequence ID" value="GLC55970.1"/>
    <property type="molecule type" value="Genomic_DNA"/>
</dbReference>
<proteinExistence type="predicted"/>
<protein>
    <submittedName>
        <fullName evidence="1">Uncharacterized protein</fullName>
    </submittedName>
</protein>
<sequence length="185" mass="19536">MFFISRSTAPTGALSAARRAWVGSRRWVIAIAAVAIALAACIAAQSNGGGGGGGGSPAVPPECMDASVDMQSKCSDEVNAGLTALGIDPNAVQSDPNAVQIDIKRLQAFLDKADPPSAQCCDATAKFNNQYCSCSSAVLDLVLSFTNDDLNQYRTLSKYFERGCKQIGKPYTLYLEDTCPADKRK</sequence>
<dbReference type="Proteomes" id="UP001165080">
    <property type="component" value="Unassembled WGS sequence"/>
</dbReference>
<dbReference type="OrthoDB" id="542813at2759"/>
<evidence type="ECO:0000313" key="2">
    <source>
        <dbReference type="Proteomes" id="UP001165080"/>
    </source>
</evidence>
<organism evidence="1 2">
    <name type="scientific">Pleodorina starrii</name>
    <dbReference type="NCBI Taxonomy" id="330485"/>
    <lineage>
        <taxon>Eukaryota</taxon>
        <taxon>Viridiplantae</taxon>
        <taxon>Chlorophyta</taxon>
        <taxon>core chlorophytes</taxon>
        <taxon>Chlorophyceae</taxon>
        <taxon>CS clade</taxon>
        <taxon>Chlamydomonadales</taxon>
        <taxon>Volvocaceae</taxon>
        <taxon>Pleodorina</taxon>
    </lineage>
</organism>